<proteinExistence type="inferred from homology"/>
<comment type="similarity">
    <text evidence="1">Belongs to the bacterial solute-binding protein 3 family.</text>
</comment>
<feature type="domain" description="Solute-binding protein family 3/N-terminal" evidence="3">
    <location>
        <begin position="70"/>
        <end position="303"/>
    </location>
</feature>
<keyword evidence="4" id="KW-0614">Plasmid</keyword>
<dbReference type="PANTHER" id="PTHR35936">
    <property type="entry name" value="MEMBRANE-BOUND LYTIC MUREIN TRANSGLYCOSYLASE F"/>
    <property type="match status" value="1"/>
</dbReference>
<dbReference type="SMART" id="SM00062">
    <property type="entry name" value="PBPb"/>
    <property type="match status" value="1"/>
</dbReference>
<evidence type="ECO:0000256" key="2">
    <source>
        <dbReference type="ARBA" id="ARBA00022729"/>
    </source>
</evidence>
<sequence length="316" mass="34456">MIKILRLILTSLACFMLSLNSSNFHVVHISLLEHAMKLNRFSLPVLISTCLFCSTAFSADLLERIKEAKEITVATEARYAPFEYVDNGKIVGYDVDLMNHIFAKSLPGVKVKQLDLPFQGILPGLDAKKFDFVVTAVTVNKQRIERFSFTAPVAESTVALLKRAEDSAIKTPDDLSGKVVGSQAGSGQLQVLQSFDQALRASGKPGIKEIKQYVAFDEAYADLASRRLDGVAQSLSNLGPLIKTRPGVFATLPEMIGPQTFFGWVGRKDADSAALVKLIADGIIEANRDGTMKALQQKWFGFTMSVPATEMPAPAL</sequence>
<evidence type="ECO:0000256" key="1">
    <source>
        <dbReference type="ARBA" id="ARBA00010333"/>
    </source>
</evidence>
<dbReference type="Pfam" id="PF00497">
    <property type="entry name" value="SBP_bac_3"/>
    <property type="match status" value="1"/>
</dbReference>
<protein>
    <submittedName>
        <fullName evidence="4">Glutamine ABC transporter, periplasmic glutamine-binding protein</fullName>
    </submittedName>
</protein>
<dbReference type="EMBL" id="MN823997">
    <property type="protein sequence ID" value="QIZ17440.1"/>
    <property type="molecule type" value="Genomic_DNA"/>
</dbReference>
<organism evidence="4">
    <name type="scientific">Klebsiella pneumoniae</name>
    <dbReference type="NCBI Taxonomy" id="573"/>
    <lineage>
        <taxon>Bacteria</taxon>
        <taxon>Pseudomonadati</taxon>
        <taxon>Pseudomonadota</taxon>
        <taxon>Gammaproteobacteria</taxon>
        <taxon>Enterobacterales</taxon>
        <taxon>Enterobacteriaceae</taxon>
        <taxon>Klebsiella/Raoultella group</taxon>
        <taxon>Klebsiella</taxon>
        <taxon>Klebsiella pneumoniae complex</taxon>
    </lineage>
</organism>
<evidence type="ECO:0000259" key="3">
    <source>
        <dbReference type="SMART" id="SM00062"/>
    </source>
</evidence>
<evidence type="ECO:0000313" key="4">
    <source>
        <dbReference type="EMBL" id="QIZ17440.1"/>
    </source>
</evidence>
<dbReference type="Gene3D" id="3.40.190.10">
    <property type="entry name" value="Periplasmic binding protein-like II"/>
    <property type="match status" value="2"/>
</dbReference>
<dbReference type="SUPFAM" id="SSF53850">
    <property type="entry name" value="Periplasmic binding protein-like II"/>
    <property type="match status" value="1"/>
</dbReference>
<geneLocation type="plasmid" evidence="4">
    <name>p19051-FIIK</name>
</geneLocation>
<name>A0A6H1PT53_KLEPN</name>
<accession>A0A6H1PT53</accession>
<dbReference type="PANTHER" id="PTHR35936:SF17">
    <property type="entry name" value="ARGININE-BINDING EXTRACELLULAR PROTEIN ARTP"/>
    <property type="match status" value="1"/>
</dbReference>
<reference evidence="4" key="1">
    <citation type="submission" date="2019-12" db="EMBL/GenBank/DDBJ databases">
        <authorList>
            <person name="Zhou D."/>
        </authorList>
    </citation>
    <scope>NUCLEOTIDE SEQUENCE</scope>
    <source>
        <strain evidence="4">111119051</strain>
        <plasmid evidence="4">p19051-FIIK</plasmid>
    </source>
</reference>
<keyword evidence="2" id="KW-0732">Signal</keyword>
<dbReference type="AlphaFoldDB" id="A0A6H1PT53"/>
<dbReference type="InterPro" id="IPR001638">
    <property type="entry name" value="Solute-binding_3/MltF_N"/>
</dbReference>
<dbReference type="CDD" id="cd13625">
    <property type="entry name" value="PBP2_AA_binding_like_1"/>
    <property type="match status" value="1"/>
</dbReference>
<dbReference type="RefSeq" id="WP_223351575.1">
    <property type="nucleotide sequence ID" value="NZ_CAKACQ010000042.1"/>
</dbReference>